<feature type="compositionally biased region" description="Low complexity" evidence="1">
    <location>
        <begin position="79"/>
        <end position="99"/>
    </location>
</feature>
<evidence type="ECO:0000256" key="1">
    <source>
        <dbReference type="SAM" id="MobiDB-lite"/>
    </source>
</evidence>
<keyword evidence="3" id="KW-1185">Reference proteome</keyword>
<feature type="region of interest" description="Disordered" evidence="1">
    <location>
        <begin position="1"/>
        <end position="99"/>
    </location>
</feature>
<feature type="non-terminal residue" evidence="2">
    <location>
        <position position="1"/>
    </location>
</feature>
<sequence length="99" mass="11198">QQLDRRPQIPLPTSRPSSHTRRCQNHPSKLKIAAWLAGSGNRDKLPARTQRRIQQPPPHQVIEETSRSQAGEEKKKRGSALSLVPVLSRRRLCPPVSQN</sequence>
<protein>
    <submittedName>
        <fullName evidence="2">Uncharacterized protein</fullName>
    </submittedName>
</protein>
<dbReference type="Proteomes" id="UP000826661">
    <property type="component" value="Chromosome IV"/>
</dbReference>
<proteinExistence type="predicted"/>
<feature type="compositionally biased region" description="Basic and acidic residues" evidence="1">
    <location>
        <begin position="61"/>
        <end position="75"/>
    </location>
</feature>
<gene>
    <name evidence="2" type="ORF">H0G86_007659</name>
</gene>
<evidence type="ECO:0000313" key="2">
    <source>
        <dbReference type="EMBL" id="QYT00579.1"/>
    </source>
</evidence>
<organism evidence="2 3">
    <name type="scientific">Trichoderma simmonsii</name>
    <dbReference type="NCBI Taxonomy" id="1491479"/>
    <lineage>
        <taxon>Eukaryota</taxon>
        <taxon>Fungi</taxon>
        <taxon>Dikarya</taxon>
        <taxon>Ascomycota</taxon>
        <taxon>Pezizomycotina</taxon>
        <taxon>Sordariomycetes</taxon>
        <taxon>Hypocreomycetidae</taxon>
        <taxon>Hypocreales</taxon>
        <taxon>Hypocreaceae</taxon>
        <taxon>Trichoderma</taxon>
    </lineage>
</organism>
<dbReference type="AlphaFoldDB" id="A0A8G0PL63"/>
<reference evidence="2 3" key="1">
    <citation type="journal article" date="2021" name="BMC Genomics">
        <title>Telomere-to-telomere genome assembly of asparaginase-producing Trichoderma simmonsii.</title>
        <authorList>
            <person name="Chung D."/>
            <person name="Kwon Y.M."/>
            <person name="Yang Y."/>
        </authorList>
    </citation>
    <scope>NUCLEOTIDE SEQUENCE [LARGE SCALE GENOMIC DNA]</scope>
    <source>
        <strain evidence="2 3">GH-Sj1</strain>
    </source>
</reference>
<accession>A0A8G0PL63</accession>
<name>A0A8G0PL63_9HYPO</name>
<dbReference type="EMBL" id="CP075867">
    <property type="protein sequence ID" value="QYT00579.1"/>
    <property type="molecule type" value="Genomic_DNA"/>
</dbReference>
<evidence type="ECO:0000313" key="3">
    <source>
        <dbReference type="Proteomes" id="UP000826661"/>
    </source>
</evidence>